<dbReference type="AlphaFoldDB" id="Q2Y7E7"/>
<protein>
    <recommendedName>
        <fullName evidence="3">PEP-CTERM protein-sorting domain-containing protein</fullName>
    </recommendedName>
</protein>
<dbReference type="HOGENOM" id="CLU_1248920_0_0_4"/>
<sequence length="236" mass="24513">MASGSIFSLSMGGKVNRFFRDAIASGVLLSAISAVQATPIYMTADFSGGILTTGGLANSLGLQRTNTCSGCAAGSVSGNVLFDQSLIPGSGTGTVNIALSAVTGASNSTIFDIDFGSQPLGFHFGDDGVLGGPSIQFKNGVFNGFFFVKDFVLSGKTYELSMQGANWTMNWLKSNSSSDLVASGYLNVGNQGLTHQAYFELPPAELPNNRIPEPTVLALVMVGMLGSGPINFMIHE</sequence>
<gene>
    <name evidence="1" type="ordered locus">Nmul_A2029</name>
</gene>
<dbReference type="EMBL" id="CP000103">
    <property type="protein sequence ID" value="ABB75324.1"/>
    <property type="molecule type" value="Genomic_DNA"/>
</dbReference>
<organism evidence="1 2">
    <name type="scientific">Nitrosospira multiformis (strain ATCC 25196 / NCIMB 11849 / C 71)</name>
    <dbReference type="NCBI Taxonomy" id="323848"/>
    <lineage>
        <taxon>Bacteria</taxon>
        <taxon>Pseudomonadati</taxon>
        <taxon>Pseudomonadota</taxon>
        <taxon>Betaproteobacteria</taxon>
        <taxon>Nitrosomonadales</taxon>
        <taxon>Nitrosomonadaceae</taxon>
        <taxon>Nitrosospira</taxon>
    </lineage>
</organism>
<reference evidence="1 2" key="2">
    <citation type="journal article" date="2008" name="Appl. Environ. Microbiol.">
        <title>Complete genome sequence of Nitrosospira multiformis, an ammonia-oxidizing bacterium from the soil environment.</title>
        <authorList>
            <person name="Norton J.M."/>
            <person name="Klotz M.G."/>
            <person name="Stein L.Y."/>
            <person name="Arp D.J."/>
            <person name="Bottomley P.J."/>
            <person name="Chain P.S."/>
            <person name="Hauser L.J."/>
            <person name="Land M.L."/>
            <person name="Larimer F.W."/>
            <person name="Shin M.W."/>
            <person name="Starkenburg S.R."/>
        </authorList>
    </citation>
    <scope>NUCLEOTIDE SEQUENCE [LARGE SCALE GENOMIC DNA]</scope>
    <source>
        <strain evidence="2">ATCC 25196 / NCIMB 11849 / C 71</strain>
    </source>
</reference>
<keyword evidence="2" id="KW-1185">Reference proteome</keyword>
<dbReference type="Proteomes" id="UP000002718">
    <property type="component" value="Chromosome"/>
</dbReference>
<evidence type="ECO:0000313" key="1">
    <source>
        <dbReference type="EMBL" id="ABB75324.1"/>
    </source>
</evidence>
<evidence type="ECO:0008006" key="3">
    <source>
        <dbReference type="Google" id="ProtNLM"/>
    </source>
</evidence>
<accession>Q2Y7E7</accession>
<evidence type="ECO:0000313" key="2">
    <source>
        <dbReference type="Proteomes" id="UP000002718"/>
    </source>
</evidence>
<reference evidence="2" key="1">
    <citation type="submission" date="2005-08" db="EMBL/GenBank/DDBJ databases">
        <title>Complete sequence of chromosome 1 of Nitrosospira multiformis ATCC 25196.</title>
        <authorList>
            <person name="Copeland A."/>
            <person name="Lucas S."/>
            <person name="Lapidus A."/>
            <person name="Barry K."/>
            <person name="Detter J.C."/>
            <person name="Glavina T."/>
            <person name="Hammon N."/>
            <person name="Israni S."/>
            <person name="Pitluck S."/>
            <person name="Chain P."/>
            <person name="Malfatti S."/>
            <person name="Shin M."/>
            <person name="Vergez L."/>
            <person name="Schmutz J."/>
            <person name="Larimer F."/>
            <person name="Land M."/>
            <person name="Hauser L."/>
            <person name="Kyrpides N."/>
            <person name="Lykidis A."/>
            <person name="Richardson P."/>
        </authorList>
    </citation>
    <scope>NUCLEOTIDE SEQUENCE [LARGE SCALE GENOMIC DNA]</scope>
    <source>
        <strain evidence="2">ATCC 25196 / NCIMB 11849 / C 71</strain>
    </source>
</reference>
<proteinExistence type="predicted"/>
<dbReference type="STRING" id="323848.Nmul_A2029"/>
<dbReference type="KEGG" id="nmu:Nmul_A2029"/>
<name>Q2Y7E7_NITMU</name>
<dbReference type="eggNOG" id="ENOG5033KHS">
    <property type="taxonomic scope" value="Bacteria"/>
</dbReference>